<evidence type="ECO:0000313" key="2">
    <source>
        <dbReference type="Proteomes" id="UP000789508"/>
    </source>
</evidence>
<reference evidence="1" key="1">
    <citation type="submission" date="2021-06" db="EMBL/GenBank/DDBJ databases">
        <authorList>
            <person name="Kallberg Y."/>
            <person name="Tangrot J."/>
            <person name="Rosling A."/>
        </authorList>
    </citation>
    <scope>NUCLEOTIDE SEQUENCE</scope>
    <source>
        <strain evidence="1">FL130A</strain>
    </source>
</reference>
<protein>
    <submittedName>
        <fullName evidence="1">14161_t:CDS:1</fullName>
    </submittedName>
</protein>
<keyword evidence="2" id="KW-1185">Reference proteome</keyword>
<comment type="caution">
    <text evidence="1">The sequence shown here is derived from an EMBL/GenBank/DDBJ whole genome shotgun (WGS) entry which is preliminary data.</text>
</comment>
<evidence type="ECO:0000313" key="1">
    <source>
        <dbReference type="EMBL" id="CAG8625599.1"/>
    </source>
</evidence>
<dbReference type="AlphaFoldDB" id="A0A9N9GTQ3"/>
<dbReference type="OrthoDB" id="2433006at2759"/>
<dbReference type="Proteomes" id="UP000789508">
    <property type="component" value="Unassembled WGS sequence"/>
</dbReference>
<feature type="non-terminal residue" evidence="1">
    <location>
        <position position="85"/>
    </location>
</feature>
<proteinExistence type="predicted"/>
<dbReference type="EMBL" id="CAJVPS010006464">
    <property type="protein sequence ID" value="CAG8625599.1"/>
    <property type="molecule type" value="Genomic_DNA"/>
</dbReference>
<accession>A0A9N9GTQ3</accession>
<sequence length="85" mass="9815">KLVICGVEGEAEGRDIQELLEDYGVYSVSKNWNDDKKQQVIRLNITNNLKSWIYEQIKTNTTWADLKTAVIKDAHTSCDKEEKLE</sequence>
<gene>
    <name evidence="1" type="ORF">ALEPTO_LOCUS9145</name>
</gene>
<name>A0A9N9GTQ3_9GLOM</name>
<organism evidence="1 2">
    <name type="scientific">Ambispora leptoticha</name>
    <dbReference type="NCBI Taxonomy" id="144679"/>
    <lineage>
        <taxon>Eukaryota</taxon>
        <taxon>Fungi</taxon>
        <taxon>Fungi incertae sedis</taxon>
        <taxon>Mucoromycota</taxon>
        <taxon>Glomeromycotina</taxon>
        <taxon>Glomeromycetes</taxon>
        <taxon>Archaeosporales</taxon>
        <taxon>Ambisporaceae</taxon>
        <taxon>Ambispora</taxon>
    </lineage>
</organism>